<gene>
    <name evidence="2" type="ORF">ACFQZQ_04745</name>
</gene>
<accession>A0ABW2YJP0</accession>
<dbReference type="RefSeq" id="WP_386811507.1">
    <property type="nucleotide sequence ID" value="NZ_JBHTIH010000002.1"/>
</dbReference>
<dbReference type="Proteomes" id="UP001597090">
    <property type="component" value="Unassembled WGS sequence"/>
</dbReference>
<protein>
    <recommendedName>
        <fullName evidence="4">Tetratricopeptide repeat protein</fullName>
    </recommendedName>
</protein>
<evidence type="ECO:0000256" key="1">
    <source>
        <dbReference type="SAM" id="MobiDB-lite"/>
    </source>
</evidence>
<proteinExistence type="predicted"/>
<name>A0ABW2YJP0_9GAMM</name>
<dbReference type="EMBL" id="JBHTIH010000002">
    <property type="protein sequence ID" value="MFD0738594.1"/>
    <property type="molecule type" value="Genomic_DNA"/>
</dbReference>
<feature type="compositionally biased region" description="Low complexity" evidence="1">
    <location>
        <begin position="516"/>
        <end position="528"/>
    </location>
</feature>
<organism evidence="2 3">
    <name type="scientific">Lysobacter koreensis</name>
    <dbReference type="NCBI Taxonomy" id="266122"/>
    <lineage>
        <taxon>Bacteria</taxon>
        <taxon>Pseudomonadati</taxon>
        <taxon>Pseudomonadota</taxon>
        <taxon>Gammaproteobacteria</taxon>
        <taxon>Lysobacterales</taxon>
        <taxon>Lysobacteraceae</taxon>
        <taxon>Lysobacter</taxon>
    </lineage>
</organism>
<comment type="caution">
    <text evidence="2">The sequence shown here is derived from an EMBL/GenBank/DDBJ whole genome shotgun (WGS) entry which is preliminary data.</text>
</comment>
<evidence type="ECO:0000313" key="2">
    <source>
        <dbReference type="EMBL" id="MFD0738594.1"/>
    </source>
</evidence>
<reference evidence="3" key="1">
    <citation type="journal article" date="2019" name="Int. J. Syst. Evol. Microbiol.">
        <title>The Global Catalogue of Microorganisms (GCM) 10K type strain sequencing project: providing services to taxonomists for standard genome sequencing and annotation.</title>
        <authorList>
            <consortium name="The Broad Institute Genomics Platform"/>
            <consortium name="The Broad Institute Genome Sequencing Center for Infectious Disease"/>
            <person name="Wu L."/>
            <person name="Ma J."/>
        </authorList>
    </citation>
    <scope>NUCLEOTIDE SEQUENCE [LARGE SCALE GENOMIC DNA]</scope>
    <source>
        <strain evidence="3">CCUG 55491</strain>
    </source>
</reference>
<feature type="region of interest" description="Disordered" evidence="1">
    <location>
        <begin position="516"/>
        <end position="544"/>
    </location>
</feature>
<evidence type="ECO:0000313" key="3">
    <source>
        <dbReference type="Proteomes" id="UP001597090"/>
    </source>
</evidence>
<evidence type="ECO:0008006" key="4">
    <source>
        <dbReference type="Google" id="ProtNLM"/>
    </source>
</evidence>
<sequence>MSASNNPVMKRVEAMREAWMQATESPDVRLLVWRIPANADRMFAAFVEAQQHPGDWNTPDFFLRLDAPFETGFGYSRALKQELERGYFDSIDAFKEQGIAADWIGVHDTQPDSAAGFVAQLASFAQHHGKHLRHVAAVLMPASVVSDAALEAWLDAALRAPVPPSLRLVLVDDAQACRWQALVERHGALARVIEAPIDLFDIARETAAQAGGAGPTTAYRQMLTDVMTLLERGSAAQTAARAEKALVLAQREQWPDQQVVLHMAVAGAHLKEQQHAEAIGRYRRARDCALQAELARHPAAGSLVMQSWFGEAGAWLVARQPSRAAQAYVHGAEAARRVPNAMFVIEGYRMAGFCLAQDRHVEGAREHLLRALQEAKAVAPAERAMTTLPLVLQDLLRLQDAPRTERLERCASDYQAATAQAHGHAEQQAGKLGDRPAPAALERIEADLLEALERCFARFGHERERLVAGGDEFFRKVVAVGRDFLHPAWNGLPEVKHPLDKELPEWRQPPQFALLPDPDPLFLDQPQAGTPEPVPMPAVTEGVA</sequence>
<dbReference type="InterPro" id="IPR011990">
    <property type="entry name" value="TPR-like_helical_dom_sf"/>
</dbReference>
<dbReference type="SUPFAM" id="SSF48452">
    <property type="entry name" value="TPR-like"/>
    <property type="match status" value="1"/>
</dbReference>
<keyword evidence="3" id="KW-1185">Reference proteome</keyword>